<evidence type="ECO:0000256" key="1">
    <source>
        <dbReference type="SAM" id="Phobius"/>
    </source>
</evidence>
<evidence type="ECO:0000313" key="3">
    <source>
        <dbReference type="Proteomes" id="UP000078046"/>
    </source>
</evidence>
<feature type="transmembrane region" description="Helical" evidence="1">
    <location>
        <begin position="18"/>
        <end position="36"/>
    </location>
</feature>
<evidence type="ECO:0000313" key="2">
    <source>
        <dbReference type="EMBL" id="OAF70854.1"/>
    </source>
</evidence>
<dbReference type="Proteomes" id="UP000078046">
    <property type="component" value="Unassembled WGS sequence"/>
</dbReference>
<proteinExistence type="predicted"/>
<keyword evidence="1" id="KW-1133">Transmembrane helix</keyword>
<organism evidence="2 3">
    <name type="scientific">Intoshia linei</name>
    <dbReference type="NCBI Taxonomy" id="1819745"/>
    <lineage>
        <taxon>Eukaryota</taxon>
        <taxon>Metazoa</taxon>
        <taxon>Spiralia</taxon>
        <taxon>Lophotrochozoa</taxon>
        <taxon>Mesozoa</taxon>
        <taxon>Orthonectida</taxon>
        <taxon>Rhopaluridae</taxon>
        <taxon>Intoshia</taxon>
    </lineage>
</organism>
<keyword evidence="1" id="KW-0472">Membrane</keyword>
<name>A0A177BBP6_9BILA</name>
<protein>
    <submittedName>
        <fullName evidence="2">Uncharacterized protein</fullName>
    </submittedName>
</protein>
<dbReference type="OrthoDB" id="6609733at2759"/>
<feature type="non-terminal residue" evidence="2">
    <location>
        <position position="1"/>
    </location>
</feature>
<reference evidence="2 3" key="1">
    <citation type="submission" date="2016-04" db="EMBL/GenBank/DDBJ databases">
        <title>The genome of Intoshia linei affirms orthonectids as highly simplified spiralians.</title>
        <authorList>
            <person name="Mikhailov K.V."/>
            <person name="Slusarev G.S."/>
            <person name="Nikitin M.A."/>
            <person name="Logacheva M.D."/>
            <person name="Penin A."/>
            <person name="Aleoshin V."/>
            <person name="Panchin Y.V."/>
        </authorList>
    </citation>
    <scope>NUCLEOTIDE SEQUENCE [LARGE SCALE GENOMIC DNA]</scope>
    <source>
        <strain evidence="2">Intl2013</strain>
        <tissue evidence="2">Whole animal</tissue>
    </source>
</reference>
<accession>A0A177BBP6</accession>
<keyword evidence="1" id="KW-0812">Transmembrane</keyword>
<sequence>NINRLRCDVSFRFDALDILLLFSTSYLCEVEFSILVNTKNKKRKKCVKEEMKISLSHIRTEIDKIAKTHQPKI</sequence>
<dbReference type="EMBL" id="LWCA01000104">
    <property type="protein sequence ID" value="OAF70854.1"/>
    <property type="molecule type" value="Genomic_DNA"/>
</dbReference>
<gene>
    <name evidence="2" type="ORF">A3Q56_01361</name>
</gene>
<comment type="caution">
    <text evidence="2">The sequence shown here is derived from an EMBL/GenBank/DDBJ whole genome shotgun (WGS) entry which is preliminary data.</text>
</comment>
<keyword evidence="3" id="KW-1185">Reference proteome</keyword>
<dbReference type="AlphaFoldDB" id="A0A177BBP6"/>